<dbReference type="KEGG" id="llu:AKJ09_01305"/>
<protein>
    <submittedName>
        <fullName evidence="1">Uncharacterized protein</fullName>
    </submittedName>
</protein>
<sequence>MFDELGTLADEYDEFTDTDVREAVHMTLTRHFVWGEREEPLPVSYGMRSAEGDALIRTNIEEFLRWTFEEVSRIPPGKPRLMLLQDPDIQAANGMRYDELFGHRDEPLPNTPLAADMFALPQYDE</sequence>
<dbReference type="EMBL" id="CP012333">
    <property type="protein sequence ID" value="AKU94641.1"/>
    <property type="molecule type" value="Genomic_DNA"/>
</dbReference>
<name>A0A0K1PMK1_9BACT</name>
<reference evidence="1 2" key="1">
    <citation type="submission" date="2015-08" db="EMBL/GenBank/DDBJ databases">
        <authorList>
            <person name="Babu N.S."/>
            <person name="Beckwith C.J."/>
            <person name="Beseler K.G."/>
            <person name="Brison A."/>
            <person name="Carone J.V."/>
            <person name="Caskin T.P."/>
            <person name="Diamond M."/>
            <person name="Durham M.E."/>
            <person name="Foxe J.M."/>
            <person name="Go M."/>
            <person name="Henderson B.A."/>
            <person name="Jones I.B."/>
            <person name="McGettigan J.A."/>
            <person name="Micheletti S.J."/>
            <person name="Nasrallah M.E."/>
            <person name="Ortiz D."/>
            <person name="Piller C.R."/>
            <person name="Privatt S.R."/>
            <person name="Schneider S.L."/>
            <person name="Sharp S."/>
            <person name="Smith T.C."/>
            <person name="Stanton J.D."/>
            <person name="Ullery H.E."/>
            <person name="Wilson R.J."/>
            <person name="Serrano M.G."/>
            <person name="Buck G."/>
            <person name="Lee V."/>
            <person name="Wang Y."/>
            <person name="Carvalho R."/>
            <person name="Voegtly L."/>
            <person name="Shi R."/>
            <person name="Duckworth R."/>
            <person name="Johnson A."/>
            <person name="Loviza R."/>
            <person name="Walstead R."/>
            <person name="Shah Z."/>
            <person name="Kiflezghi M."/>
            <person name="Wade K."/>
            <person name="Ball S.L."/>
            <person name="Bradley K.W."/>
            <person name="Asai D.J."/>
            <person name="Bowman C.A."/>
            <person name="Russell D.A."/>
            <person name="Pope W.H."/>
            <person name="Jacobs-Sera D."/>
            <person name="Hendrix R.W."/>
            <person name="Hatfull G.F."/>
        </authorList>
    </citation>
    <scope>NUCLEOTIDE SEQUENCE [LARGE SCALE GENOMIC DNA]</scope>
    <source>
        <strain evidence="1 2">DSM 27648</strain>
    </source>
</reference>
<gene>
    <name evidence="1" type="ORF">AKJ09_01305</name>
</gene>
<accession>A0A0K1PMK1</accession>
<dbReference type="AlphaFoldDB" id="A0A0K1PMK1"/>
<organism evidence="1 2">
    <name type="scientific">Labilithrix luteola</name>
    <dbReference type="NCBI Taxonomy" id="1391654"/>
    <lineage>
        <taxon>Bacteria</taxon>
        <taxon>Pseudomonadati</taxon>
        <taxon>Myxococcota</taxon>
        <taxon>Polyangia</taxon>
        <taxon>Polyangiales</taxon>
        <taxon>Labilitrichaceae</taxon>
        <taxon>Labilithrix</taxon>
    </lineage>
</organism>
<dbReference type="STRING" id="1391654.AKJ09_01305"/>
<evidence type="ECO:0000313" key="2">
    <source>
        <dbReference type="Proteomes" id="UP000064967"/>
    </source>
</evidence>
<evidence type="ECO:0000313" key="1">
    <source>
        <dbReference type="EMBL" id="AKU94641.1"/>
    </source>
</evidence>
<keyword evidence="2" id="KW-1185">Reference proteome</keyword>
<dbReference type="Proteomes" id="UP000064967">
    <property type="component" value="Chromosome"/>
</dbReference>
<proteinExistence type="predicted"/>